<gene>
    <name evidence="7" type="ORF">VRU48_02950</name>
</gene>
<dbReference type="SMART" id="SM00387">
    <property type="entry name" value="HATPase_c"/>
    <property type="match status" value="1"/>
</dbReference>
<evidence type="ECO:0000259" key="5">
    <source>
        <dbReference type="PROSITE" id="PS50109"/>
    </source>
</evidence>
<evidence type="ECO:0000313" key="8">
    <source>
        <dbReference type="Proteomes" id="UP001336835"/>
    </source>
</evidence>
<dbReference type="Gene3D" id="1.10.287.130">
    <property type="match status" value="1"/>
</dbReference>
<dbReference type="InterPro" id="IPR036097">
    <property type="entry name" value="HisK_dim/P_sf"/>
</dbReference>
<keyword evidence="3" id="KW-0597">Phosphoprotein</keyword>
<accession>A0ABU7I3L5</accession>
<organism evidence="7 8">
    <name type="scientific">Pedobacter albus</name>
    <dbReference type="NCBI Taxonomy" id="3113905"/>
    <lineage>
        <taxon>Bacteria</taxon>
        <taxon>Pseudomonadati</taxon>
        <taxon>Bacteroidota</taxon>
        <taxon>Sphingobacteriia</taxon>
        <taxon>Sphingobacteriales</taxon>
        <taxon>Sphingobacteriaceae</taxon>
        <taxon>Pedobacter</taxon>
    </lineage>
</organism>
<dbReference type="SMART" id="SM00388">
    <property type="entry name" value="HisKA"/>
    <property type="match status" value="1"/>
</dbReference>
<keyword evidence="7" id="KW-0547">Nucleotide-binding</keyword>
<name>A0ABU7I3L5_9SPHI</name>
<evidence type="ECO:0000256" key="1">
    <source>
        <dbReference type="ARBA" id="ARBA00000085"/>
    </source>
</evidence>
<keyword evidence="7" id="KW-0067">ATP-binding</keyword>
<dbReference type="SUPFAM" id="SSF54631">
    <property type="entry name" value="CBS-domain pair"/>
    <property type="match status" value="1"/>
</dbReference>
<protein>
    <recommendedName>
        <fullName evidence="2">histidine kinase</fullName>
        <ecNumber evidence="2">2.7.13.3</ecNumber>
    </recommendedName>
</protein>
<dbReference type="InterPro" id="IPR046342">
    <property type="entry name" value="CBS_dom_sf"/>
</dbReference>
<dbReference type="InterPro" id="IPR003594">
    <property type="entry name" value="HATPase_dom"/>
</dbReference>
<dbReference type="CDD" id="cd02205">
    <property type="entry name" value="CBS_pair_SF"/>
    <property type="match status" value="1"/>
</dbReference>
<feature type="domain" description="Histidine kinase" evidence="5">
    <location>
        <begin position="122"/>
        <end position="336"/>
    </location>
</feature>
<dbReference type="InterPro" id="IPR036890">
    <property type="entry name" value="HATPase_C_sf"/>
</dbReference>
<dbReference type="SUPFAM" id="SSF55874">
    <property type="entry name" value="ATPase domain of HSP90 chaperone/DNA topoisomerase II/histidine kinase"/>
    <property type="match status" value="1"/>
</dbReference>
<dbReference type="Proteomes" id="UP001336835">
    <property type="component" value="Unassembled WGS sequence"/>
</dbReference>
<evidence type="ECO:0000313" key="7">
    <source>
        <dbReference type="EMBL" id="MEE1944050.1"/>
    </source>
</evidence>
<feature type="domain" description="CBS" evidence="6">
    <location>
        <begin position="60"/>
        <end position="115"/>
    </location>
</feature>
<dbReference type="EC" id="2.7.13.3" evidence="2"/>
<dbReference type="CDD" id="cd00082">
    <property type="entry name" value="HisKA"/>
    <property type="match status" value="1"/>
</dbReference>
<dbReference type="PROSITE" id="PS50109">
    <property type="entry name" value="HIS_KIN"/>
    <property type="match status" value="1"/>
</dbReference>
<dbReference type="Pfam" id="PF02518">
    <property type="entry name" value="HATPase_c"/>
    <property type="match status" value="1"/>
</dbReference>
<dbReference type="Pfam" id="PF00571">
    <property type="entry name" value="CBS"/>
    <property type="match status" value="1"/>
</dbReference>
<dbReference type="Pfam" id="PF00512">
    <property type="entry name" value="HisKA"/>
    <property type="match status" value="1"/>
</dbReference>
<dbReference type="Gene3D" id="3.10.580.10">
    <property type="entry name" value="CBS-domain"/>
    <property type="match status" value="1"/>
</dbReference>
<evidence type="ECO:0000256" key="4">
    <source>
        <dbReference type="PROSITE-ProRule" id="PRU00703"/>
    </source>
</evidence>
<dbReference type="EMBL" id="JAZDQT010000001">
    <property type="protein sequence ID" value="MEE1944050.1"/>
    <property type="molecule type" value="Genomic_DNA"/>
</dbReference>
<keyword evidence="8" id="KW-1185">Reference proteome</keyword>
<dbReference type="CDD" id="cd00075">
    <property type="entry name" value="HATPase"/>
    <property type="match status" value="1"/>
</dbReference>
<dbReference type="PRINTS" id="PR00344">
    <property type="entry name" value="BCTRLSENSOR"/>
</dbReference>
<dbReference type="InterPro" id="IPR004358">
    <property type="entry name" value="Sig_transdc_His_kin-like_C"/>
</dbReference>
<dbReference type="PANTHER" id="PTHR43547">
    <property type="entry name" value="TWO-COMPONENT HISTIDINE KINASE"/>
    <property type="match status" value="1"/>
</dbReference>
<evidence type="ECO:0000256" key="2">
    <source>
        <dbReference type="ARBA" id="ARBA00012438"/>
    </source>
</evidence>
<evidence type="ECO:0000259" key="6">
    <source>
        <dbReference type="PROSITE" id="PS51371"/>
    </source>
</evidence>
<dbReference type="InterPro" id="IPR005467">
    <property type="entry name" value="His_kinase_dom"/>
</dbReference>
<sequence length="336" mass="37054">MISQLFRREFKTVGAYDGTVMAKKMVQESGAVIVMEDNVPLGLLSPEDLATKQYNLVIDCLSEKPKIDINQPLAEVIDLMKKCRVDALPVYDDGKLIGIIHKNDILDYFVQSIEMQRTAVQQIVHDLKNPISNISGLHELLGQNIIKDENKALLAYSQQACDHATEILNNILIAERNNNGTASKNKIELGSFLADCLAEIKGNASLKEIKLANHVSQEPYFVSTDRRKLARVIHNLLSNALKFTPQGGEIALSLAIEAKQYTIAIADTGVGIPLAIQPYIFQKFTLANRLGTSGENSTGLGLSITKELVEQLGGHIDFKSVEDTGTTFFLQFNLQD</sequence>
<dbReference type="GO" id="GO:0005524">
    <property type="term" value="F:ATP binding"/>
    <property type="evidence" value="ECO:0007669"/>
    <property type="project" value="UniProtKB-KW"/>
</dbReference>
<evidence type="ECO:0000256" key="3">
    <source>
        <dbReference type="ARBA" id="ARBA00022553"/>
    </source>
</evidence>
<keyword evidence="4" id="KW-0129">CBS domain</keyword>
<comment type="catalytic activity">
    <reaction evidence="1">
        <text>ATP + protein L-histidine = ADP + protein N-phospho-L-histidine.</text>
        <dbReference type="EC" id="2.7.13.3"/>
    </reaction>
</comment>
<dbReference type="InterPro" id="IPR000644">
    <property type="entry name" value="CBS_dom"/>
</dbReference>
<comment type="caution">
    <text evidence="7">The sequence shown here is derived from an EMBL/GenBank/DDBJ whole genome shotgun (WGS) entry which is preliminary data.</text>
</comment>
<dbReference type="RefSeq" id="WP_330106431.1">
    <property type="nucleotide sequence ID" value="NZ_JAZDQT010000001.1"/>
</dbReference>
<dbReference type="PROSITE" id="PS51371">
    <property type="entry name" value="CBS"/>
    <property type="match status" value="1"/>
</dbReference>
<reference evidence="7 8" key="1">
    <citation type="submission" date="2024-01" db="EMBL/GenBank/DDBJ databases">
        <title>Pedobacter sp. nov., isolated from fresh soil.</title>
        <authorList>
            <person name="Le N.T.T."/>
        </authorList>
    </citation>
    <scope>NUCLEOTIDE SEQUENCE [LARGE SCALE GENOMIC DNA]</scope>
    <source>
        <strain evidence="7 8">KR3-3</strain>
    </source>
</reference>
<dbReference type="InterPro" id="IPR003661">
    <property type="entry name" value="HisK_dim/P_dom"/>
</dbReference>
<proteinExistence type="predicted"/>
<dbReference type="SMART" id="SM00116">
    <property type="entry name" value="CBS"/>
    <property type="match status" value="1"/>
</dbReference>
<dbReference type="SUPFAM" id="SSF47384">
    <property type="entry name" value="Homodimeric domain of signal transducing histidine kinase"/>
    <property type="match status" value="1"/>
</dbReference>
<dbReference type="PANTHER" id="PTHR43547:SF2">
    <property type="entry name" value="HYBRID SIGNAL TRANSDUCTION HISTIDINE KINASE C"/>
    <property type="match status" value="1"/>
</dbReference>
<dbReference type="Gene3D" id="3.30.565.10">
    <property type="entry name" value="Histidine kinase-like ATPase, C-terminal domain"/>
    <property type="match status" value="1"/>
</dbReference>